<accession>A0AAV8USW8</accession>
<protein>
    <recommendedName>
        <fullName evidence="11">HTH myb-type domain-containing protein</fullName>
    </recommendedName>
</protein>
<evidence type="ECO:0008006" key="11">
    <source>
        <dbReference type="Google" id="ProtNLM"/>
    </source>
</evidence>
<dbReference type="PROSITE" id="PS51293">
    <property type="entry name" value="SANT"/>
    <property type="match status" value="1"/>
</dbReference>
<keyword evidence="2" id="KW-0804">Transcription</keyword>
<evidence type="ECO:0000256" key="3">
    <source>
        <dbReference type="ARBA" id="ARBA00023242"/>
    </source>
</evidence>
<feature type="region of interest" description="Disordered" evidence="5">
    <location>
        <begin position="192"/>
        <end position="247"/>
    </location>
</feature>
<feature type="coiled-coil region" evidence="4">
    <location>
        <begin position="99"/>
        <end position="126"/>
    </location>
</feature>
<dbReference type="NCBIfam" id="TIGR01557">
    <property type="entry name" value="myb_SHAQKYF"/>
    <property type="match status" value="1"/>
</dbReference>
<evidence type="ECO:0000256" key="4">
    <source>
        <dbReference type="SAM" id="Coils"/>
    </source>
</evidence>
<evidence type="ECO:0000259" key="6">
    <source>
        <dbReference type="PROSITE" id="PS50090"/>
    </source>
</evidence>
<feature type="region of interest" description="Disordered" evidence="5">
    <location>
        <begin position="1"/>
        <end position="31"/>
    </location>
</feature>
<dbReference type="InterPro" id="IPR017930">
    <property type="entry name" value="Myb_dom"/>
</dbReference>
<dbReference type="Gene3D" id="1.10.10.60">
    <property type="entry name" value="Homeodomain-like"/>
    <property type="match status" value="1"/>
</dbReference>
<comment type="caution">
    <text evidence="9">The sequence shown here is derived from an EMBL/GenBank/DDBJ whole genome shotgun (WGS) entry which is preliminary data.</text>
</comment>
<dbReference type="SUPFAM" id="SSF46689">
    <property type="entry name" value="Homeodomain-like"/>
    <property type="match status" value="1"/>
</dbReference>
<dbReference type="Pfam" id="PF00249">
    <property type="entry name" value="Myb_DNA-binding"/>
    <property type="match status" value="1"/>
</dbReference>
<evidence type="ECO:0000256" key="1">
    <source>
        <dbReference type="ARBA" id="ARBA00023015"/>
    </source>
</evidence>
<keyword evidence="1" id="KW-0805">Transcription regulation</keyword>
<dbReference type="InterPro" id="IPR017884">
    <property type="entry name" value="SANT_dom"/>
</dbReference>
<evidence type="ECO:0000313" key="9">
    <source>
        <dbReference type="EMBL" id="KAJ8904382.1"/>
    </source>
</evidence>
<dbReference type="InterPro" id="IPR009057">
    <property type="entry name" value="Homeodomain-like_sf"/>
</dbReference>
<reference evidence="9 10" key="1">
    <citation type="journal article" date="2023" name="Nat. Commun.">
        <title>Origin of minicircular mitochondrial genomes in red algae.</title>
        <authorList>
            <person name="Lee Y."/>
            <person name="Cho C.H."/>
            <person name="Lee Y.M."/>
            <person name="Park S.I."/>
            <person name="Yang J.H."/>
            <person name="West J.A."/>
            <person name="Bhattacharya D."/>
            <person name="Yoon H.S."/>
        </authorList>
    </citation>
    <scope>NUCLEOTIDE SEQUENCE [LARGE SCALE GENOMIC DNA]</scope>
    <source>
        <strain evidence="9 10">CCMP1338</strain>
        <tissue evidence="9">Whole cell</tissue>
    </source>
</reference>
<dbReference type="InterPro" id="IPR006447">
    <property type="entry name" value="Myb_dom_plants"/>
</dbReference>
<keyword evidence="4" id="KW-0175">Coiled coil</keyword>
<feature type="compositionally biased region" description="Polar residues" evidence="5">
    <location>
        <begin position="230"/>
        <end position="244"/>
    </location>
</feature>
<keyword evidence="10" id="KW-1185">Reference proteome</keyword>
<proteinExistence type="predicted"/>
<dbReference type="AlphaFoldDB" id="A0AAV8USW8"/>
<dbReference type="CDD" id="cd00167">
    <property type="entry name" value="SANT"/>
    <property type="match status" value="1"/>
</dbReference>
<dbReference type="PANTHER" id="PTHR44042:SF67">
    <property type="entry name" value="MYB-LIKE PROTEIN I"/>
    <property type="match status" value="1"/>
</dbReference>
<dbReference type="PROSITE" id="PS50090">
    <property type="entry name" value="MYB_LIKE"/>
    <property type="match status" value="1"/>
</dbReference>
<evidence type="ECO:0000259" key="8">
    <source>
        <dbReference type="PROSITE" id="PS51294"/>
    </source>
</evidence>
<keyword evidence="3" id="KW-0539">Nucleus</keyword>
<gene>
    <name evidence="9" type="ORF">NDN08_000901</name>
</gene>
<feature type="compositionally biased region" description="Basic and acidic residues" evidence="5">
    <location>
        <begin position="202"/>
        <end position="224"/>
    </location>
</feature>
<name>A0AAV8USW8_9RHOD</name>
<dbReference type="SMART" id="SM00717">
    <property type="entry name" value="SANT"/>
    <property type="match status" value="1"/>
</dbReference>
<feature type="domain" description="HTH myb-type" evidence="8">
    <location>
        <begin position="132"/>
        <end position="187"/>
    </location>
</feature>
<evidence type="ECO:0000259" key="7">
    <source>
        <dbReference type="PROSITE" id="PS51293"/>
    </source>
</evidence>
<dbReference type="InterPro" id="IPR001005">
    <property type="entry name" value="SANT/Myb"/>
</dbReference>
<dbReference type="EMBL" id="JAMWBK010000006">
    <property type="protein sequence ID" value="KAJ8904382.1"/>
    <property type="molecule type" value="Genomic_DNA"/>
</dbReference>
<dbReference type="PANTHER" id="PTHR44042">
    <property type="entry name" value="DUPLICATED HOMEODOMAIN-LIKE SUPERFAMILY PROTEIN-RELATED"/>
    <property type="match status" value="1"/>
</dbReference>
<feature type="domain" description="Myb-like" evidence="6">
    <location>
        <begin position="132"/>
        <end position="183"/>
    </location>
</feature>
<evidence type="ECO:0000256" key="2">
    <source>
        <dbReference type="ARBA" id="ARBA00023163"/>
    </source>
</evidence>
<dbReference type="Proteomes" id="UP001157974">
    <property type="component" value="Unassembled WGS sequence"/>
</dbReference>
<dbReference type="GO" id="GO:0003677">
    <property type="term" value="F:DNA binding"/>
    <property type="evidence" value="ECO:0007669"/>
    <property type="project" value="InterPro"/>
</dbReference>
<feature type="domain" description="SANT" evidence="7">
    <location>
        <begin position="140"/>
        <end position="191"/>
    </location>
</feature>
<organism evidence="9 10">
    <name type="scientific">Rhodosorus marinus</name>
    <dbReference type="NCBI Taxonomy" id="101924"/>
    <lineage>
        <taxon>Eukaryota</taxon>
        <taxon>Rhodophyta</taxon>
        <taxon>Stylonematophyceae</taxon>
        <taxon>Stylonematales</taxon>
        <taxon>Stylonemataceae</taxon>
        <taxon>Rhodosorus</taxon>
    </lineage>
</organism>
<feature type="compositionally biased region" description="Basic and acidic residues" evidence="5">
    <location>
        <begin position="1"/>
        <end position="19"/>
    </location>
</feature>
<sequence>MGVKMKREDKMEKSDEKMESVTPPGELRTGWYRDVQASLNGDSPMYGKSEGGIAQPSAMLRGNMVGSEPVVVMPGYASAAGNPQAPSAFEMLIEQQKLNQHLQRELSKVRYEVEKLREALHEYECERQQKEAPRAQTRYWTPEEHERFIDAVRKFGAKDVRSVASYVGTRNATQVRTHAQKYFLKMQREGKGNPIQKNRRRCMSEGDLTKVVERRQSKESRGDDGEASESMLSRINPSPLSKQPSGIDLLSVAAEAVKNEEKSTR</sequence>
<evidence type="ECO:0000256" key="5">
    <source>
        <dbReference type="SAM" id="MobiDB-lite"/>
    </source>
</evidence>
<dbReference type="PROSITE" id="PS51294">
    <property type="entry name" value="HTH_MYB"/>
    <property type="match status" value="1"/>
</dbReference>
<evidence type="ECO:0000313" key="10">
    <source>
        <dbReference type="Proteomes" id="UP001157974"/>
    </source>
</evidence>